<feature type="domain" description="HTH tetR-type" evidence="5">
    <location>
        <begin position="21"/>
        <end position="80"/>
    </location>
</feature>
<dbReference type="InterPro" id="IPR001647">
    <property type="entry name" value="HTH_TetR"/>
</dbReference>
<evidence type="ECO:0000313" key="6">
    <source>
        <dbReference type="EMBL" id="GAB1582208.1"/>
    </source>
</evidence>
<evidence type="ECO:0000313" key="7">
    <source>
        <dbReference type="Proteomes" id="UP001628091"/>
    </source>
</evidence>
<dbReference type="SUPFAM" id="SSF46689">
    <property type="entry name" value="Homeodomain-like"/>
    <property type="match status" value="1"/>
</dbReference>
<keyword evidence="1" id="KW-0805">Transcription regulation</keyword>
<reference evidence="6 7" key="1">
    <citation type="submission" date="2024-10" db="EMBL/GenBank/DDBJ databases">
        <title>Isolation, draft genome sequencing and identification of Phyllobacterium sp. NSA23, isolated from leaf soil.</title>
        <authorList>
            <person name="Akita H."/>
        </authorList>
    </citation>
    <scope>NUCLEOTIDE SEQUENCE [LARGE SCALE GENOMIC DNA]</scope>
    <source>
        <strain evidence="6 7">NSA23</strain>
    </source>
</reference>
<gene>
    <name evidence="6" type="ORF">PPNSA23_21510</name>
</gene>
<dbReference type="InterPro" id="IPR009057">
    <property type="entry name" value="Homeodomain-like_sf"/>
</dbReference>
<organism evidence="6 7">
    <name type="scientific">Phyllobacterium phragmitis</name>
    <dbReference type="NCBI Taxonomy" id="2670329"/>
    <lineage>
        <taxon>Bacteria</taxon>
        <taxon>Pseudomonadati</taxon>
        <taxon>Pseudomonadota</taxon>
        <taxon>Alphaproteobacteria</taxon>
        <taxon>Hyphomicrobiales</taxon>
        <taxon>Phyllobacteriaceae</taxon>
        <taxon>Phyllobacterium</taxon>
    </lineage>
</organism>
<evidence type="ECO:0000256" key="2">
    <source>
        <dbReference type="ARBA" id="ARBA00023125"/>
    </source>
</evidence>
<protein>
    <submittedName>
        <fullName evidence="6">TetR/AcrR family transcriptional regulator</fullName>
    </submittedName>
</protein>
<keyword evidence="2 4" id="KW-0238">DNA-binding</keyword>
<evidence type="ECO:0000259" key="5">
    <source>
        <dbReference type="PROSITE" id="PS50977"/>
    </source>
</evidence>
<dbReference type="PANTHER" id="PTHR30055:SF234">
    <property type="entry name" value="HTH-TYPE TRANSCRIPTIONAL REGULATOR BETI"/>
    <property type="match status" value="1"/>
</dbReference>
<proteinExistence type="predicted"/>
<dbReference type="Gene3D" id="1.10.357.10">
    <property type="entry name" value="Tetracycline Repressor, domain 2"/>
    <property type="match status" value="1"/>
</dbReference>
<dbReference type="Proteomes" id="UP001628091">
    <property type="component" value="Unassembled WGS sequence"/>
</dbReference>
<dbReference type="EMBL" id="BAAFZP010000001">
    <property type="protein sequence ID" value="GAB1582208.1"/>
    <property type="molecule type" value="Genomic_DNA"/>
</dbReference>
<dbReference type="Pfam" id="PF21597">
    <property type="entry name" value="TetR_C_43"/>
    <property type="match status" value="1"/>
</dbReference>
<dbReference type="PRINTS" id="PR00455">
    <property type="entry name" value="HTHTETR"/>
</dbReference>
<dbReference type="RefSeq" id="WP_183430232.1">
    <property type="nucleotide sequence ID" value="NZ_BAAFZP010000001.1"/>
</dbReference>
<dbReference type="PROSITE" id="PS50977">
    <property type="entry name" value="HTH_TETR_2"/>
    <property type="match status" value="1"/>
</dbReference>
<keyword evidence="7" id="KW-1185">Reference proteome</keyword>
<name>A0ABQ0GZY5_9HYPH</name>
<evidence type="ECO:0000256" key="1">
    <source>
        <dbReference type="ARBA" id="ARBA00023015"/>
    </source>
</evidence>
<evidence type="ECO:0000256" key="3">
    <source>
        <dbReference type="ARBA" id="ARBA00023163"/>
    </source>
</evidence>
<evidence type="ECO:0000256" key="4">
    <source>
        <dbReference type="PROSITE-ProRule" id="PRU00335"/>
    </source>
</evidence>
<dbReference type="InterPro" id="IPR050109">
    <property type="entry name" value="HTH-type_TetR-like_transc_reg"/>
</dbReference>
<dbReference type="Pfam" id="PF00440">
    <property type="entry name" value="TetR_N"/>
    <property type="match status" value="1"/>
</dbReference>
<dbReference type="InterPro" id="IPR049445">
    <property type="entry name" value="TetR_SbtR-like_C"/>
</dbReference>
<dbReference type="InterPro" id="IPR036271">
    <property type="entry name" value="Tet_transcr_reg_TetR-rel_C_sf"/>
</dbReference>
<keyword evidence="3" id="KW-0804">Transcription</keyword>
<dbReference type="PANTHER" id="PTHR30055">
    <property type="entry name" value="HTH-TYPE TRANSCRIPTIONAL REGULATOR RUTR"/>
    <property type="match status" value="1"/>
</dbReference>
<accession>A0ABQ0GZY5</accession>
<feature type="DNA-binding region" description="H-T-H motif" evidence="4">
    <location>
        <begin position="43"/>
        <end position="62"/>
    </location>
</feature>
<dbReference type="SUPFAM" id="SSF48498">
    <property type="entry name" value="Tetracyclin repressor-like, C-terminal domain"/>
    <property type="match status" value="1"/>
</dbReference>
<sequence>MGKQTDELETGHERPMRADARRNLDAVLQAAMKVFAESGIDAPMRAIAAEAGVGVGTLYRHFPQRSDMIKAIIQREVDACVEAAATLREAHAPDEALGLWVQRLVDFVATKRGLGPALHSGDPAYQSLPDYVEGQLTPALQGLLDAAASTGAVRKDINARELLFACLRLATPASHGDLAEARRMVALLIDGVRFGAGQPNPGSANVPPSPKVRTL</sequence>
<comment type="caution">
    <text evidence="6">The sequence shown here is derived from an EMBL/GenBank/DDBJ whole genome shotgun (WGS) entry which is preliminary data.</text>
</comment>